<evidence type="ECO:0008006" key="3">
    <source>
        <dbReference type="Google" id="ProtNLM"/>
    </source>
</evidence>
<reference evidence="1" key="1">
    <citation type="journal article" date="2019" name="bioRxiv">
        <title>The Genome of the Zebra Mussel, Dreissena polymorpha: A Resource for Invasive Species Research.</title>
        <authorList>
            <person name="McCartney M.A."/>
            <person name="Auch B."/>
            <person name="Kono T."/>
            <person name="Mallez S."/>
            <person name="Zhang Y."/>
            <person name="Obille A."/>
            <person name="Becker A."/>
            <person name="Abrahante J.E."/>
            <person name="Garbe J."/>
            <person name="Badalamenti J.P."/>
            <person name="Herman A."/>
            <person name="Mangelson H."/>
            <person name="Liachko I."/>
            <person name="Sullivan S."/>
            <person name="Sone E.D."/>
            <person name="Koren S."/>
            <person name="Silverstein K.A.T."/>
            <person name="Beckman K.B."/>
            <person name="Gohl D.M."/>
        </authorList>
    </citation>
    <scope>NUCLEOTIDE SEQUENCE</scope>
    <source>
        <strain evidence="1">Duluth1</strain>
        <tissue evidence="1">Whole animal</tissue>
    </source>
</reference>
<gene>
    <name evidence="1" type="ORF">DPMN_050154</name>
</gene>
<dbReference type="AlphaFoldDB" id="A0A9D4CFK5"/>
<accession>A0A9D4CFK5</accession>
<reference evidence="1" key="2">
    <citation type="submission" date="2020-11" db="EMBL/GenBank/DDBJ databases">
        <authorList>
            <person name="McCartney M.A."/>
            <person name="Auch B."/>
            <person name="Kono T."/>
            <person name="Mallez S."/>
            <person name="Becker A."/>
            <person name="Gohl D.M."/>
            <person name="Silverstein K.A.T."/>
            <person name="Koren S."/>
            <person name="Bechman K.B."/>
            <person name="Herman A."/>
            <person name="Abrahante J.E."/>
            <person name="Garbe J."/>
        </authorList>
    </citation>
    <scope>NUCLEOTIDE SEQUENCE</scope>
    <source>
        <strain evidence="1">Duluth1</strain>
        <tissue evidence="1">Whole animal</tissue>
    </source>
</reference>
<name>A0A9D4CFK5_DREPO</name>
<evidence type="ECO:0000313" key="2">
    <source>
        <dbReference type="Proteomes" id="UP000828390"/>
    </source>
</evidence>
<proteinExistence type="predicted"/>
<dbReference type="Proteomes" id="UP000828390">
    <property type="component" value="Unassembled WGS sequence"/>
</dbReference>
<protein>
    <recommendedName>
        <fullName evidence="3">RNase H type-1 domain-containing protein</fullName>
    </recommendedName>
</protein>
<sequence length="192" mass="21520">MLPPEALVWQSYSSAQSCPGLIPGRQGNEAADELAKEGAKEADVMPEDSRTTTIQEVKGAFEQKRQLDHPDKATYGVILQLQTGYSILNAHLNRVGINVSSLCACGALETTEHLLLECCIHEKHWDELFKSLRKLYEVTALNIKTLLKTDEHLYIPGWRETITSELSKYVKATGRFMIKQPASDQPRSDIHN</sequence>
<keyword evidence="2" id="KW-1185">Reference proteome</keyword>
<comment type="caution">
    <text evidence="1">The sequence shown here is derived from an EMBL/GenBank/DDBJ whole genome shotgun (WGS) entry which is preliminary data.</text>
</comment>
<organism evidence="1 2">
    <name type="scientific">Dreissena polymorpha</name>
    <name type="common">Zebra mussel</name>
    <name type="synonym">Mytilus polymorpha</name>
    <dbReference type="NCBI Taxonomy" id="45954"/>
    <lineage>
        <taxon>Eukaryota</taxon>
        <taxon>Metazoa</taxon>
        <taxon>Spiralia</taxon>
        <taxon>Lophotrochozoa</taxon>
        <taxon>Mollusca</taxon>
        <taxon>Bivalvia</taxon>
        <taxon>Autobranchia</taxon>
        <taxon>Heteroconchia</taxon>
        <taxon>Euheterodonta</taxon>
        <taxon>Imparidentia</taxon>
        <taxon>Neoheterodontei</taxon>
        <taxon>Myida</taxon>
        <taxon>Dreissenoidea</taxon>
        <taxon>Dreissenidae</taxon>
        <taxon>Dreissena</taxon>
    </lineage>
</organism>
<evidence type="ECO:0000313" key="1">
    <source>
        <dbReference type="EMBL" id="KAH3724338.1"/>
    </source>
</evidence>
<dbReference type="EMBL" id="JAIWYP010000012">
    <property type="protein sequence ID" value="KAH3724338.1"/>
    <property type="molecule type" value="Genomic_DNA"/>
</dbReference>